<sequence>MSEKLGNGDLAKNHVWVYCDLIRNIEAGPPSANSEEFIDPRHELNEARCWKAVMAQLLISLFPHDFLTGALGFNMAYESLPLPLLKTVKELRELRLNPYYFELHNSIDNANVGHAAMVMAAVANYIEVAP</sequence>
<dbReference type="Pfam" id="PF14518">
    <property type="entry name" value="Haem_oxygenas_2"/>
    <property type="match status" value="1"/>
</dbReference>
<dbReference type="SMART" id="SM01236">
    <property type="entry name" value="Haem_oxygenase_2"/>
    <property type="match status" value="1"/>
</dbReference>
<proteinExistence type="predicted"/>
<accession>A0A6A7AHI1</accession>
<reference evidence="1" key="1">
    <citation type="journal article" date="2020" name="Stud. Mycol.">
        <title>101 Dothideomycetes genomes: a test case for predicting lifestyles and emergence of pathogens.</title>
        <authorList>
            <person name="Haridas S."/>
            <person name="Albert R."/>
            <person name="Binder M."/>
            <person name="Bloem J."/>
            <person name="Labutti K."/>
            <person name="Salamov A."/>
            <person name="Andreopoulos B."/>
            <person name="Baker S."/>
            <person name="Barry K."/>
            <person name="Bills G."/>
            <person name="Bluhm B."/>
            <person name="Cannon C."/>
            <person name="Castanera R."/>
            <person name="Culley D."/>
            <person name="Daum C."/>
            <person name="Ezra D."/>
            <person name="Gonzalez J."/>
            <person name="Henrissat B."/>
            <person name="Kuo A."/>
            <person name="Liang C."/>
            <person name="Lipzen A."/>
            <person name="Lutzoni F."/>
            <person name="Magnuson J."/>
            <person name="Mondo S."/>
            <person name="Nolan M."/>
            <person name="Ohm R."/>
            <person name="Pangilinan J."/>
            <person name="Park H.-J."/>
            <person name="Ramirez L."/>
            <person name="Alfaro M."/>
            <person name="Sun H."/>
            <person name="Tritt A."/>
            <person name="Yoshinaga Y."/>
            <person name="Zwiers L.-H."/>
            <person name="Turgeon B."/>
            <person name="Goodwin S."/>
            <person name="Spatafora J."/>
            <person name="Crous P."/>
            <person name="Grigoriev I."/>
        </authorList>
    </citation>
    <scope>NUCLEOTIDE SEQUENCE</scope>
    <source>
        <strain evidence="1">CBS 113818</strain>
    </source>
</reference>
<dbReference type="EMBL" id="MU006217">
    <property type="protein sequence ID" value="KAF2832752.1"/>
    <property type="molecule type" value="Genomic_DNA"/>
</dbReference>
<keyword evidence="2" id="KW-1185">Reference proteome</keyword>
<gene>
    <name evidence="1" type="ORF">CC86DRAFT_401500</name>
</gene>
<dbReference type="Proteomes" id="UP000799424">
    <property type="component" value="Unassembled WGS sequence"/>
</dbReference>
<dbReference type="OrthoDB" id="10057598at2759"/>
<dbReference type="AlphaFoldDB" id="A0A6A7AHI1"/>
<protein>
    <submittedName>
        <fullName evidence="1">Uncharacterized protein</fullName>
    </submittedName>
</protein>
<organism evidence="1 2">
    <name type="scientific">Ophiobolus disseminans</name>
    <dbReference type="NCBI Taxonomy" id="1469910"/>
    <lineage>
        <taxon>Eukaryota</taxon>
        <taxon>Fungi</taxon>
        <taxon>Dikarya</taxon>
        <taxon>Ascomycota</taxon>
        <taxon>Pezizomycotina</taxon>
        <taxon>Dothideomycetes</taxon>
        <taxon>Pleosporomycetidae</taxon>
        <taxon>Pleosporales</taxon>
        <taxon>Pleosporineae</taxon>
        <taxon>Phaeosphaeriaceae</taxon>
        <taxon>Ophiobolus</taxon>
    </lineage>
</organism>
<evidence type="ECO:0000313" key="1">
    <source>
        <dbReference type="EMBL" id="KAF2832752.1"/>
    </source>
</evidence>
<name>A0A6A7AHI1_9PLEO</name>
<evidence type="ECO:0000313" key="2">
    <source>
        <dbReference type="Proteomes" id="UP000799424"/>
    </source>
</evidence>